<dbReference type="OrthoDB" id="10056177at2759"/>
<evidence type="ECO:0000256" key="1">
    <source>
        <dbReference type="ARBA" id="ARBA00004141"/>
    </source>
</evidence>
<feature type="domain" description="Major facilitator superfamily associated" evidence="7">
    <location>
        <begin position="59"/>
        <end position="346"/>
    </location>
</feature>
<feature type="transmembrane region" description="Helical" evidence="6">
    <location>
        <begin position="312"/>
        <end position="337"/>
    </location>
</feature>
<feature type="transmembrane region" description="Helical" evidence="6">
    <location>
        <begin position="135"/>
        <end position="158"/>
    </location>
</feature>
<keyword evidence="5 6" id="KW-0472">Membrane</keyword>
<dbReference type="Pfam" id="PF12832">
    <property type="entry name" value="MFS_1_like"/>
    <property type="match status" value="1"/>
</dbReference>
<proteinExistence type="inferred from homology"/>
<dbReference type="SUPFAM" id="SSF103473">
    <property type="entry name" value="MFS general substrate transporter"/>
    <property type="match status" value="1"/>
</dbReference>
<evidence type="ECO:0000313" key="8">
    <source>
        <dbReference type="EMBL" id="MBY75360.1"/>
    </source>
</evidence>
<evidence type="ECO:0000256" key="4">
    <source>
        <dbReference type="ARBA" id="ARBA00022989"/>
    </source>
</evidence>
<evidence type="ECO:0000256" key="5">
    <source>
        <dbReference type="ARBA" id="ARBA00023136"/>
    </source>
</evidence>
<feature type="transmembrane region" description="Helical" evidence="6">
    <location>
        <begin position="255"/>
        <end position="272"/>
    </location>
</feature>
<organism evidence="8">
    <name type="scientific">Sipha flava</name>
    <name type="common">yellow sugarcane aphid</name>
    <dbReference type="NCBI Taxonomy" id="143950"/>
    <lineage>
        <taxon>Eukaryota</taxon>
        <taxon>Metazoa</taxon>
        <taxon>Ecdysozoa</taxon>
        <taxon>Arthropoda</taxon>
        <taxon>Hexapoda</taxon>
        <taxon>Insecta</taxon>
        <taxon>Pterygota</taxon>
        <taxon>Neoptera</taxon>
        <taxon>Paraneoptera</taxon>
        <taxon>Hemiptera</taxon>
        <taxon>Sternorrhyncha</taxon>
        <taxon>Aphidomorpha</taxon>
        <taxon>Aphidoidea</taxon>
        <taxon>Aphididae</taxon>
        <taxon>Sipha</taxon>
    </lineage>
</organism>
<evidence type="ECO:0000256" key="3">
    <source>
        <dbReference type="ARBA" id="ARBA00022692"/>
    </source>
</evidence>
<evidence type="ECO:0000256" key="6">
    <source>
        <dbReference type="SAM" id="Phobius"/>
    </source>
</evidence>
<evidence type="ECO:0000256" key="2">
    <source>
        <dbReference type="ARBA" id="ARBA00005241"/>
    </source>
</evidence>
<dbReference type="PANTHER" id="PTHR16172:SF30">
    <property type="entry name" value="SUGAR BABY, ISOFORM C"/>
    <property type="match status" value="1"/>
</dbReference>
<dbReference type="Gene3D" id="1.20.1250.20">
    <property type="entry name" value="MFS general substrate transporter like domains"/>
    <property type="match status" value="2"/>
</dbReference>
<feature type="transmembrane region" description="Helical" evidence="6">
    <location>
        <begin position="225"/>
        <end position="248"/>
    </location>
</feature>
<gene>
    <name evidence="8" type="primary">MFSD6_1</name>
    <name evidence="8" type="ORF">g.99599</name>
</gene>
<dbReference type="InterPro" id="IPR036259">
    <property type="entry name" value="MFS_trans_sf"/>
</dbReference>
<reference evidence="8" key="1">
    <citation type="submission" date="2018-04" db="EMBL/GenBank/DDBJ databases">
        <title>Transcriptome assembly of Sipha flava.</title>
        <authorList>
            <person name="Scully E.D."/>
            <person name="Geib S.M."/>
            <person name="Palmer N.A."/>
            <person name="Koch K."/>
            <person name="Bradshaw J."/>
            <person name="Heng-Moss T."/>
            <person name="Sarath G."/>
        </authorList>
    </citation>
    <scope>NUCLEOTIDE SEQUENCE</scope>
</reference>
<comment type="similarity">
    <text evidence="2">Belongs to the major facilitator superfamily. MFSD6 family.</text>
</comment>
<comment type="subcellular location">
    <subcellularLocation>
        <location evidence="1">Membrane</location>
        <topology evidence="1">Multi-pass membrane protein</topology>
    </subcellularLocation>
</comment>
<dbReference type="PANTHER" id="PTHR16172">
    <property type="entry name" value="MAJOR FACILITATOR SUPERFAMILY DOMAIN-CONTAINING PROTEIN 6-LIKE"/>
    <property type="match status" value="1"/>
</dbReference>
<feature type="transmembrane region" description="Helical" evidence="6">
    <location>
        <begin position="106"/>
        <end position="123"/>
    </location>
</feature>
<sequence length="369" mass="42313">MITIVKTDFHDFRVKYVDVDQSRLISPSCYHQTEMRCQLNCPYQQIMGLVTVPKSQTAILFMPQFWEFFLLLCAFWISNSGIWTIQDPICYDLLGEKSNNFGKQRLWTSIGWGAVSMISGWLVDYFSHDDLQKNYIPISYLIFLFTILNLIFASKLTVTEFKVSKNMFQNVFNLFTKCHVISFFFWIMLLGVYSSMTMGYLFWYLEEITSVHKSNQMPWIKTLQGLSQGAQTFGGEIPMFFFSGWFIAKIGHNHCMSLILAAFAVRFFSYSIMTNPVWTLLIETLNGMSYALSRAVMVSYSRMISPPSTNHTVLGLVGLFDSIGLAFGTPLAGHLYVMCGGVWFFRLYACGSAIMCILLIIYNLFAKGH</sequence>
<keyword evidence="4 6" id="KW-1133">Transmembrane helix</keyword>
<dbReference type="AlphaFoldDB" id="A0A2S2QCX0"/>
<evidence type="ECO:0000259" key="7">
    <source>
        <dbReference type="Pfam" id="PF12832"/>
    </source>
</evidence>
<name>A0A2S2QCX0_9HEMI</name>
<keyword evidence="3 6" id="KW-0812">Transmembrane</keyword>
<accession>A0A2S2QCX0</accession>
<dbReference type="GO" id="GO:0016020">
    <property type="term" value="C:membrane"/>
    <property type="evidence" value="ECO:0007669"/>
    <property type="project" value="UniProtKB-SubCell"/>
</dbReference>
<feature type="transmembrane region" description="Helical" evidence="6">
    <location>
        <begin position="343"/>
        <end position="365"/>
    </location>
</feature>
<dbReference type="InterPro" id="IPR024989">
    <property type="entry name" value="MFS_assoc_dom"/>
</dbReference>
<feature type="transmembrane region" description="Helical" evidence="6">
    <location>
        <begin position="179"/>
        <end position="205"/>
    </location>
</feature>
<dbReference type="EMBL" id="GGMS01006157">
    <property type="protein sequence ID" value="MBY75360.1"/>
    <property type="molecule type" value="Transcribed_RNA"/>
</dbReference>
<protein>
    <submittedName>
        <fullName evidence="8">Major facilitator superfamily domain-containing protein 6</fullName>
    </submittedName>
</protein>
<dbReference type="InterPro" id="IPR051717">
    <property type="entry name" value="MFS_MFSD6"/>
</dbReference>